<reference evidence="14 15" key="1">
    <citation type="journal article" date="2018" name="Nat. Ecol. Evol.">
        <title>Genomic signatures of mitonuclear coevolution across populations of Tigriopus californicus.</title>
        <authorList>
            <person name="Barreto F.S."/>
            <person name="Watson E.T."/>
            <person name="Lima T.G."/>
            <person name="Willett C.S."/>
            <person name="Edmands S."/>
            <person name="Li W."/>
            <person name="Burton R.S."/>
        </authorList>
    </citation>
    <scope>NUCLEOTIDE SEQUENCE [LARGE SCALE GENOMIC DNA]</scope>
    <source>
        <strain evidence="14 15">San Diego</strain>
    </source>
</reference>
<dbReference type="InterPro" id="IPR052192">
    <property type="entry name" value="Insect_Ionotropic_Sensory_Rcpt"/>
</dbReference>
<evidence type="ECO:0000256" key="1">
    <source>
        <dbReference type="ARBA" id="ARBA00004651"/>
    </source>
</evidence>
<comment type="caution">
    <text evidence="14">The sequence shown here is derived from an EMBL/GenBank/DDBJ whole genome shotgun (WGS) entry which is preliminary data.</text>
</comment>
<dbReference type="PANTHER" id="PTHR42643:SF24">
    <property type="entry name" value="IONOTROPIC RECEPTOR 60A"/>
    <property type="match status" value="1"/>
</dbReference>
<keyword evidence="8" id="KW-0675">Receptor</keyword>
<dbReference type="Proteomes" id="UP000318571">
    <property type="component" value="Chromosome 3"/>
</dbReference>
<keyword evidence="3" id="KW-1003">Cell membrane</keyword>
<evidence type="ECO:0000256" key="6">
    <source>
        <dbReference type="ARBA" id="ARBA00023065"/>
    </source>
</evidence>
<dbReference type="OMA" id="NTHIRRF"/>
<dbReference type="InterPro" id="IPR019594">
    <property type="entry name" value="Glu/Gly-bd"/>
</dbReference>
<keyword evidence="2" id="KW-0813">Transport</keyword>
<evidence type="ECO:0000259" key="13">
    <source>
        <dbReference type="SMART" id="SM00918"/>
    </source>
</evidence>
<evidence type="ECO:0000256" key="2">
    <source>
        <dbReference type="ARBA" id="ARBA00022448"/>
    </source>
</evidence>
<evidence type="ECO:0000256" key="12">
    <source>
        <dbReference type="SAM" id="Phobius"/>
    </source>
</evidence>
<gene>
    <name evidence="14" type="ORF">TCAL_14003</name>
</gene>
<dbReference type="GO" id="GO:0015276">
    <property type="term" value="F:ligand-gated monoatomic ion channel activity"/>
    <property type="evidence" value="ECO:0007669"/>
    <property type="project" value="InterPro"/>
</dbReference>
<evidence type="ECO:0000313" key="15">
    <source>
        <dbReference type="Proteomes" id="UP000318571"/>
    </source>
</evidence>
<dbReference type="Gene3D" id="3.40.190.10">
    <property type="entry name" value="Periplasmic binding protein-like II"/>
    <property type="match status" value="1"/>
</dbReference>
<dbReference type="GO" id="GO:0005886">
    <property type="term" value="C:plasma membrane"/>
    <property type="evidence" value="ECO:0007669"/>
    <property type="project" value="UniProtKB-SubCell"/>
</dbReference>
<dbReference type="SUPFAM" id="SSF53850">
    <property type="entry name" value="Periplasmic binding protein-like II"/>
    <property type="match status" value="1"/>
</dbReference>
<keyword evidence="7 12" id="KW-0472">Membrane</keyword>
<evidence type="ECO:0000256" key="5">
    <source>
        <dbReference type="ARBA" id="ARBA00022989"/>
    </source>
</evidence>
<dbReference type="PANTHER" id="PTHR42643">
    <property type="entry name" value="IONOTROPIC RECEPTOR 20A-RELATED"/>
    <property type="match status" value="1"/>
</dbReference>
<evidence type="ECO:0000256" key="7">
    <source>
        <dbReference type="ARBA" id="ARBA00023136"/>
    </source>
</evidence>
<keyword evidence="10" id="KW-1071">Ligand-gated ion channel</keyword>
<feature type="non-terminal residue" evidence="14">
    <location>
        <position position="493"/>
    </location>
</feature>
<dbReference type="AlphaFoldDB" id="A0A553P864"/>
<dbReference type="SMART" id="SM00918">
    <property type="entry name" value="Lig_chan-Glu_bd"/>
    <property type="match status" value="1"/>
</dbReference>
<dbReference type="EMBL" id="VCGU01000007">
    <property type="protein sequence ID" value="TRY73866.1"/>
    <property type="molecule type" value="Genomic_DNA"/>
</dbReference>
<dbReference type="Pfam" id="PF10613">
    <property type="entry name" value="Lig_chan-Glu_bd"/>
    <property type="match status" value="1"/>
</dbReference>
<evidence type="ECO:0000256" key="8">
    <source>
        <dbReference type="ARBA" id="ARBA00023170"/>
    </source>
</evidence>
<accession>A0A553P864</accession>
<sequence length="493" mass="55612">MTLVDLSTSSNFELLKDIHNYTQPQTPYLVMMNGNLLPNFATYLRTRPRFLNVAVIRMLDNQPSLVYQSQMGPEYTLVVKNAWTGQRLVFEGHNLLSKGRFSNLFGRVIHASAVIYPPFFNQVQDSNGNGLFQEGIEMELVKTITKSINAKLKVRTPTDGEFWGRDKDGDGKFDGMVGDLQFDRADLGFAQVFAKAERLSIMDFSLEYDYDYDAFLVLKPSPLPQIVAMVRPFKTSTWIWSVIVFGASCLFVGLYELFDVQNSLEGAKGILFLISATLMESNQLCHKWNTFTGRVFMATFLIGVFILSKGYSGGLVSFLTVPLTKKPINSIQGVVDAGLPTSSRGGSSFISYVSKSPLIMELRDSHQSHRDYDMAFKNFSRGEIILFQSLQLFQVEIRKRLTNEYGETRAHIVGDYPRFHRVALGLGKMSPLTAIVNDRVQKIKESGMIKFWTATAMERIGKLADSKSRPKNIVLGWNELEGHFLIWAICLAI</sequence>
<evidence type="ECO:0000256" key="4">
    <source>
        <dbReference type="ARBA" id="ARBA00022692"/>
    </source>
</evidence>
<evidence type="ECO:0000256" key="3">
    <source>
        <dbReference type="ARBA" id="ARBA00022475"/>
    </source>
</evidence>
<keyword evidence="15" id="KW-1185">Reference proteome</keyword>
<dbReference type="Gene3D" id="1.10.287.70">
    <property type="match status" value="1"/>
</dbReference>
<feature type="domain" description="Ionotropic glutamate receptor L-glutamate and glycine-binding" evidence="13">
    <location>
        <begin position="118"/>
        <end position="182"/>
    </location>
</feature>
<evidence type="ECO:0000256" key="10">
    <source>
        <dbReference type="ARBA" id="ARBA00023286"/>
    </source>
</evidence>
<keyword evidence="11" id="KW-0407">Ion channel</keyword>
<keyword evidence="6" id="KW-0406">Ion transport</keyword>
<feature type="transmembrane region" description="Helical" evidence="12">
    <location>
        <begin position="295"/>
        <end position="321"/>
    </location>
</feature>
<name>A0A553P864_TIGCA</name>
<keyword evidence="5 12" id="KW-1133">Transmembrane helix</keyword>
<evidence type="ECO:0000256" key="11">
    <source>
        <dbReference type="ARBA" id="ARBA00023303"/>
    </source>
</evidence>
<comment type="subcellular location">
    <subcellularLocation>
        <location evidence="1">Cell membrane</location>
        <topology evidence="1">Multi-pass membrane protein</topology>
    </subcellularLocation>
</comment>
<feature type="transmembrane region" description="Helical" evidence="12">
    <location>
        <begin position="238"/>
        <end position="258"/>
    </location>
</feature>
<evidence type="ECO:0000256" key="9">
    <source>
        <dbReference type="ARBA" id="ARBA00023180"/>
    </source>
</evidence>
<keyword evidence="4 12" id="KW-0812">Transmembrane</keyword>
<protein>
    <recommendedName>
        <fullName evidence="13">Ionotropic glutamate receptor L-glutamate and glycine-binding domain-containing protein</fullName>
    </recommendedName>
</protein>
<keyword evidence="9" id="KW-0325">Glycoprotein</keyword>
<organism evidence="14 15">
    <name type="scientific">Tigriopus californicus</name>
    <name type="common">Marine copepod</name>
    <dbReference type="NCBI Taxonomy" id="6832"/>
    <lineage>
        <taxon>Eukaryota</taxon>
        <taxon>Metazoa</taxon>
        <taxon>Ecdysozoa</taxon>
        <taxon>Arthropoda</taxon>
        <taxon>Crustacea</taxon>
        <taxon>Multicrustacea</taxon>
        <taxon>Hexanauplia</taxon>
        <taxon>Copepoda</taxon>
        <taxon>Harpacticoida</taxon>
        <taxon>Harpacticidae</taxon>
        <taxon>Tigriopus</taxon>
    </lineage>
</organism>
<evidence type="ECO:0000313" key="14">
    <source>
        <dbReference type="EMBL" id="TRY73866.1"/>
    </source>
</evidence>
<proteinExistence type="predicted"/>